<dbReference type="Gene3D" id="3.40.1350.10">
    <property type="match status" value="1"/>
</dbReference>
<organism evidence="3 4">
    <name type="scientific">Jingyaoa shaoxingensis</name>
    <dbReference type="NCBI Taxonomy" id="2763671"/>
    <lineage>
        <taxon>Bacteria</taxon>
        <taxon>Bacillati</taxon>
        <taxon>Bacillota</taxon>
        <taxon>Clostridia</taxon>
        <taxon>Lachnospirales</taxon>
        <taxon>Lachnospiraceae</taxon>
        <taxon>Jingyaoa</taxon>
    </lineage>
</organism>
<evidence type="ECO:0000256" key="2">
    <source>
        <dbReference type="HAMAP-Rule" id="MF_00048"/>
    </source>
</evidence>
<dbReference type="InterPro" id="IPR011856">
    <property type="entry name" value="tRNA_endonuc-like_dom_sf"/>
</dbReference>
<dbReference type="NCBIfam" id="NF009150">
    <property type="entry name" value="PRK12497.1-3"/>
    <property type="match status" value="1"/>
</dbReference>
<comment type="caution">
    <text evidence="3">The sequence shown here is derived from an EMBL/GenBank/DDBJ whole genome shotgun (WGS) entry which is preliminary data.</text>
</comment>
<dbReference type="Proteomes" id="UP000657421">
    <property type="component" value="Unassembled WGS sequence"/>
</dbReference>
<dbReference type="InterPro" id="IPR011335">
    <property type="entry name" value="Restrct_endonuc-II-like"/>
</dbReference>
<dbReference type="InterPro" id="IPR003509">
    <property type="entry name" value="UPF0102_YraN-like"/>
</dbReference>
<evidence type="ECO:0000256" key="1">
    <source>
        <dbReference type="ARBA" id="ARBA00006738"/>
    </source>
</evidence>
<dbReference type="NCBIfam" id="NF009154">
    <property type="entry name" value="PRK12497.3-3"/>
    <property type="match status" value="1"/>
</dbReference>
<dbReference type="EMBL" id="JACRSZ010000003">
    <property type="protein sequence ID" value="MBC8572341.1"/>
    <property type="molecule type" value="Genomic_DNA"/>
</dbReference>
<dbReference type="PANTHER" id="PTHR34039">
    <property type="entry name" value="UPF0102 PROTEIN YRAN"/>
    <property type="match status" value="1"/>
</dbReference>
<evidence type="ECO:0000313" key="3">
    <source>
        <dbReference type="EMBL" id="MBC8572341.1"/>
    </source>
</evidence>
<dbReference type="RefSeq" id="WP_249307324.1">
    <property type="nucleotide sequence ID" value="NZ_JACRSZ010000003.1"/>
</dbReference>
<evidence type="ECO:0000313" key="4">
    <source>
        <dbReference type="Proteomes" id="UP000657421"/>
    </source>
</evidence>
<dbReference type="CDD" id="cd20736">
    <property type="entry name" value="PoNe_Nuclease"/>
    <property type="match status" value="1"/>
</dbReference>
<reference evidence="3 4" key="1">
    <citation type="submission" date="2020-08" db="EMBL/GenBank/DDBJ databases">
        <title>Genome public.</title>
        <authorList>
            <person name="Liu C."/>
            <person name="Sun Q."/>
        </authorList>
    </citation>
    <scope>NUCLEOTIDE SEQUENCE [LARGE SCALE GENOMIC DNA]</scope>
    <source>
        <strain evidence="3 4">NSJ-46</strain>
    </source>
</reference>
<gene>
    <name evidence="3" type="ORF">H8716_04460</name>
</gene>
<proteinExistence type="inferred from homology"/>
<dbReference type="NCBIfam" id="TIGR00252">
    <property type="entry name" value="YraN family protein"/>
    <property type="match status" value="1"/>
</dbReference>
<keyword evidence="4" id="KW-1185">Reference proteome</keyword>
<dbReference type="Pfam" id="PF02021">
    <property type="entry name" value="UPF0102"/>
    <property type="match status" value="1"/>
</dbReference>
<dbReference type="PANTHER" id="PTHR34039:SF1">
    <property type="entry name" value="UPF0102 PROTEIN YRAN"/>
    <property type="match status" value="1"/>
</dbReference>
<comment type="similarity">
    <text evidence="1 2">Belongs to the UPF0102 family.</text>
</comment>
<name>A0ABR7N7G3_9FIRM</name>
<dbReference type="SUPFAM" id="SSF52980">
    <property type="entry name" value="Restriction endonuclease-like"/>
    <property type="match status" value="1"/>
</dbReference>
<dbReference type="HAMAP" id="MF_00048">
    <property type="entry name" value="UPF0102"/>
    <property type="match status" value="1"/>
</dbReference>
<accession>A0ABR7N7G3</accession>
<sequence>MNRRKIGQEQEELAAKYLEEKGYEILERNYRIRTGEIDLIARDARYLVFIEVKYRKNLQMGNPLEAVDVRKQQRIYQTARYYLHQKKWENMPCRFDVIGITGTQICHIRNAFGSI</sequence>
<protein>
    <recommendedName>
        <fullName evidence="2">UPF0102 protein H8716_04460</fullName>
    </recommendedName>
</protein>